<evidence type="ECO:0000313" key="9">
    <source>
        <dbReference type="EMBL" id="QKF93583.1"/>
    </source>
</evidence>
<dbReference type="PROSITE" id="PS50920">
    <property type="entry name" value="SOLCAR"/>
    <property type="match status" value="3"/>
</dbReference>
<evidence type="ECO:0000256" key="8">
    <source>
        <dbReference type="SAM" id="Phobius"/>
    </source>
</evidence>
<gene>
    <name evidence="9" type="ORF">Fadolivirus_1_125</name>
</gene>
<evidence type="ECO:0000256" key="2">
    <source>
        <dbReference type="ARBA" id="ARBA00006375"/>
    </source>
</evidence>
<evidence type="ECO:0000313" key="10">
    <source>
        <dbReference type="Proteomes" id="UP001162001"/>
    </source>
</evidence>
<accession>A0A7D3QTT6</accession>
<name>A0A7D3QTT6_9VIRU</name>
<feature type="transmembrane region" description="Helical" evidence="8">
    <location>
        <begin position="165"/>
        <end position="183"/>
    </location>
</feature>
<dbReference type="InterPro" id="IPR018108">
    <property type="entry name" value="MCP_transmembrane"/>
</dbReference>
<dbReference type="Pfam" id="PF00153">
    <property type="entry name" value="Mito_carr"/>
    <property type="match status" value="3"/>
</dbReference>
<dbReference type="Gene3D" id="1.50.40.10">
    <property type="entry name" value="Mitochondrial carrier domain"/>
    <property type="match status" value="2"/>
</dbReference>
<comment type="similarity">
    <text evidence="2">Belongs to the mitochondrial carrier (TC 2.A.29) family.</text>
</comment>
<evidence type="ECO:0000256" key="6">
    <source>
        <dbReference type="ARBA" id="ARBA00022989"/>
    </source>
</evidence>
<comment type="subcellular location">
    <subcellularLocation>
        <location evidence="1">Membrane</location>
        <topology evidence="1">Multi-pass membrane protein</topology>
    </subcellularLocation>
</comment>
<keyword evidence="6 8" id="KW-1133">Transmembrane helix</keyword>
<proteinExistence type="inferred from homology"/>
<feature type="transmembrane region" description="Helical" evidence="8">
    <location>
        <begin position="124"/>
        <end position="145"/>
    </location>
</feature>
<evidence type="ECO:0000256" key="3">
    <source>
        <dbReference type="ARBA" id="ARBA00022448"/>
    </source>
</evidence>
<feature type="transmembrane region" description="Helical" evidence="8">
    <location>
        <begin position="82"/>
        <end position="103"/>
    </location>
</feature>
<dbReference type="PRINTS" id="PR00926">
    <property type="entry name" value="MITOCARRIER"/>
</dbReference>
<evidence type="ECO:0000256" key="4">
    <source>
        <dbReference type="ARBA" id="ARBA00022692"/>
    </source>
</evidence>
<evidence type="ECO:0000256" key="5">
    <source>
        <dbReference type="ARBA" id="ARBA00022737"/>
    </source>
</evidence>
<sequence>MDWFLHFVNGAVSGMVGVTLSHPFDTIKTCIQDGKSISLNPRTLYKGFIPPLFGVGFEKAVVFGTYTNTYTYLNNNSVRDMYAIPLSGGLSGLMASFVVTPVERIKILLQTNHKIDYKSINRQYLFRGLSATFTRETPGFAIYFSVYESMKNKFYTNQNKEITKAGSFLFGGLAGAVAWVFIFPQDCIKTRMQANTECKKSFGTVLREIYMEGGLRQFYKGFHFALMRAVPLHAGTFMTMELMRKWNS</sequence>
<dbReference type="InterPro" id="IPR023395">
    <property type="entry name" value="MCP_dom_sf"/>
</dbReference>
<evidence type="ECO:0000256" key="1">
    <source>
        <dbReference type="ARBA" id="ARBA00004141"/>
    </source>
</evidence>
<dbReference type="PANTHER" id="PTHR45624:SF10">
    <property type="entry name" value="SLC (SOLUTE CARRIER) HOMOLOG"/>
    <property type="match status" value="1"/>
</dbReference>
<dbReference type="PANTHER" id="PTHR45624">
    <property type="entry name" value="MITOCHONDRIAL BASIC AMINO ACIDS TRANSPORTER-RELATED"/>
    <property type="match status" value="1"/>
</dbReference>
<dbReference type="GO" id="GO:0022857">
    <property type="term" value="F:transmembrane transporter activity"/>
    <property type="evidence" value="ECO:0007669"/>
    <property type="project" value="TreeGrafter"/>
</dbReference>
<keyword evidence="10" id="KW-1185">Reference proteome</keyword>
<keyword evidence="3" id="KW-0813">Transport</keyword>
<dbReference type="InterPro" id="IPR002067">
    <property type="entry name" value="MCP"/>
</dbReference>
<dbReference type="EMBL" id="MT418680">
    <property type="protein sequence ID" value="QKF93583.1"/>
    <property type="molecule type" value="Genomic_DNA"/>
</dbReference>
<keyword evidence="5" id="KW-0677">Repeat</keyword>
<evidence type="ECO:0000256" key="7">
    <source>
        <dbReference type="ARBA" id="ARBA00023136"/>
    </source>
</evidence>
<protein>
    <submittedName>
        <fullName evidence="9">Mitochondrial carrier protein</fullName>
    </submittedName>
</protein>
<keyword evidence="4 8" id="KW-0812">Transmembrane</keyword>
<dbReference type="SUPFAM" id="SSF103506">
    <property type="entry name" value="Mitochondrial carrier"/>
    <property type="match status" value="1"/>
</dbReference>
<reference evidence="9 10" key="1">
    <citation type="submission" date="2020-04" db="EMBL/GenBank/DDBJ databases">
        <title>Advantages and limits of metagenomic assembly and binning of a giant virus.</title>
        <authorList>
            <person name="Schulz F."/>
            <person name="Andreani J."/>
            <person name="Francis R."/>
            <person name="Boudjemaa H."/>
            <person name="Bou Khalil J.Y."/>
            <person name="Lee J."/>
            <person name="La Scola B."/>
            <person name="Woyke T."/>
        </authorList>
    </citation>
    <scope>NUCLEOTIDE SEQUENCE [LARGE SCALE GENOMIC DNA]</scope>
    <source>
        <strain evidence="9 10">FV1/VV64</strain>
    </source>
</reference>
<dbReference type="InterPro" id="IPR050567">
    <property type="entry name" value="Mitochondrial_Carrier"/>
</dbReference>
<dbReference type="GO" id="GO:0016020">
    <property type="term" value="C:membrane"/>
    <property type="evidence" value="ECO:0007669"/>
    <property type="project" value="UniProtKB-SubCell"/>
</dbReference>
<keyword evidence="7 8" id="KW-0472">Membrane</keyword>
<dbReference type="Proteomes" id="UP001162001">
    <property type="component" value="Segment"/>
</dbReference>
<organism evidence="9 10">
    <name type="scientific">Fadolivirus FV1/VV64</name>
    <dbReference type="NCBI Taxonomy" id="3070911"/>
    <lineage>
        <taxon>Viruses</taxon>
        <taxon>Varidnaviria</taxon>
        <taxon>Bamfordvirae</taxon>
        <taxon>Nucleocytoviricota</taxon>
        <taxon>Megaviricetes</taxon>
        <taxon>Imitervirales</taxon>
        <taxon>Mimiviridae</taxon>
        <taxon>Klosneuvirinae</taxon>
        <taxon>Fadolivirus</taxon>
        <taxon>Fadolivirus algeromassiliense</taxon>
    </lineage>
</organism>